<dbReference type="EMBL" id="BAABCN010000001">
    <property type="protein sequence ID" value="GAA3859744.1"/>
    <property type="molecule type" value="Genomic_DNA"/>
</dbReference>
<reference evidence="3" key="1">
    <citation type="journal article" date="2019" name="Int. J. Syst. Evol. Microbiol.">
        <title>The Global Catalogue of Microorganisms (GCM) 10K type strain sequencing project: providing services to taxonomists for standard genome sequencing and annotation.</title>
        <authorList>
            <consortium name="The Broad Institute Genomics Platform"/>
            <consortium name="The Broad Institute Genome Sequencing Center for Infectious Disease"/>
            <person name="Wu L."/>
            <person name="Ma J."/>
        </authorList>
    </citation>
    <scope>NUCLEOTIDE SEQUENCE [LARGE SCALE GENOMIC DNA]</scope>
    <source>
        <strain evidence="3">JCM 17021</strain>
    </source>
</reference>
<evidence type="ECO:0000256" key="1">
    <source>
        <dbReference type="ARBA" id="ARBA00001947"/>
    </source>
</evidence>
<protein>
    <submittedName>
        <fullName evidence="2">Class II fructose-bisphosphate aldolase</fullName>
    </submittedName>
</protein>
<comment type="caution">
    <text evidence="2">The sequence shown here is derived from an EMBL/GenBank/DDBJ whole genome shotgun (WGS) entry which is preliminary data.</text>
</comment>
<dbReference type="RefSeq" id="WP_345061133.1">
    <property type="nucleotide sequence ID" value="NZ_BAABCN010000001.1"/>
</dbReference>
<name>A0ABP7JYZ1_9MICO</name>
<dbReference type="PROSITE" id="PS00602">
    <property type="entry name" value="ALDOLASE_CLASS_II_1"/>
    <property type="match status" value="1"/>
</dbReference>
<dbReference type="CDD" id="cd00947">
    <property type="entry name" value="TBP_aldolase_IIB"/>
    <property type="match status" value="1"/>
</dbReference>
<accession>A0ABP7JYZ1</accession>
<keyword evidence="3" id="KW-1185">Reference proteome</keyword>
<comment type="cofactor">
    <cofactor evidence="1">
        <name>Zn(2+)</name>
        <dbReference type="ChEBI" id="CHEBI:29105"/>
    </cofactor>
</comment>
<dbReference type="PIRSF" id="PIRSF001359">
    <property type="entry name" value="F_bP_aldolase_II"/>
    <property type="match status" value="1"/>
</dbReference>
<dbReference type="Pfam" id="PF01116">
    <property type="entry name" value="F_bP_aldolase"/>
    <property type="match status" value="1"/>
</dbReference>
<dbReference type="Gene3D" id="3.20.20.70">
    <property type="entry name" value="Aldolase class I"/>
    <property type="match status" value="1"/>
</dbReference>
<dbReference type="SUPFAM" id="SSF51569">
    <property type="entry name" value="Aldolase"/>
    <property type="match status" value="1"/>
</dbReference>
<dbReference type="PANTHER" id="PTHR30304">
    <property type="entry name" value="D-TAGATOSE-1,6-BISPHOSPHATE ALDOLASE"/>
    <property type="match status" value="1"/>
</dbReference>
<dbReference type="PANTHER" id="PTHR30304:SF0">
    <property type="entry name" value="D-TAGATOSE-1,6-BISPHOSPHATE ALDOLASE SUBUNIT GATY-RELATED"/>
    <property type="match status" value="1"/>
</dbReference>
<sequence length="295" mass="29771">MTLTPTRTLMQAASAAGTGIGAFNVIHLETAEALVAGAERAGLPVILQISQNCATYHGALSPIALASLAIATAASVPVAVHLDHAEDENLALQAVDLGFGSVMYDGAHLPYAENVAATARVTAYAHAAGVFVEAELGKIGGKDGAHAPGVRTDPAEAVSFVSATGVDALAVAVGSSHAMTQRDAALDLTLIAQLRAALAVPLVLHGSSGVADAQLVDAIQAGMTKINVSTHLNGFFTAAIRRYLAEHEAVVDSRKYLAAGRDAVTGEAARLLSLFASGIPIAAGADATLAVDIKG</sequence>
<evidence type="ECO:0000313" key="3">
    <source>
        <dbReference type="Proteomes" id="UP001501803"/>
    </source>
</evidence>
<gene>
    <name evidence="2" type="ORF">GCM10022381_00520</name>
</gene>
<dbReference type="Proteomes" id="UP001501803">
    <property type="component" value="Unassembled WGS sequence"/>
</dbReference>
<evidence type="ECO:0000313" key="2">
    <source>
        <dbReference type="EMBL" id="GAA3859744.1"/>
    </source>
</evidence>
<organism evidence="2 3">
    <name type="scientific">Leifsonia kafniensis</name>
    <dbReference type="NCBI Taxonomy" id="475957"/>
    <lineage>
        <taxon>Bacteria</taxon>
        <taxon>Bacillati</taxon>
        <taxon>Actinomycetota</taxon>
        <taxon>Actinomycetes</taxon>
        <taxon>Micrococcales</taxon>
        <taxon>Microbacteriaceae</taxon>
        <taxon>Leifsonia</taxon>
    </lineage>
</organism>
<proteinExistence type="predicted"/>
<dbReference type="InterPro" id="IPR050246">
    <property type="entry name" value="Class_II_FBP_aldolase"/>
</dbReference>
<dbReference type="InterPro" id="IPR013785">
    <property type="entry name" value="Aldolase_TIM"/>
</dbReference>
<dbReference type="NCBIfam" id="TIGR00167">
    <property type="entry name" value="cbbA"/>
    <property type="match status" value="1"/>
</dbReference>
<dbReference type="InterPro" id="IPR000771">
    <property type="entry name" value="FBA_II"/>
</dbReference>